<organism evidence="1 2">
    <name type="scientific">Drechmeria coniospora</name>
    <name type="common">Nematophagous fungus</name>
    <name type="synonym">Meria coniospora</name>
    <dbReference type="NCBI Taxonomy" id="98403"/>
    <lineage>
        <taxon>Eukaryota</taxon>
        <taxon>Fungi</taxon>
        <taxon>Dikarya</taxon>
        <taxon>Ascomycota</taxon>
        <taxon>Pezizomycotina</taxon>
        <taxon>Sordariomycetes</taxon>
        <taxon>Hypocreomycetidae</taxon>
        <taxon>Hypocreales</taxon>
        <taxon>Ophiocordycipitaceae</taxon>
        <taxon>Drechmeria</taxon>
    </lineage>
</organism>
<reference evidence="1 2" key="1">
    <citation type="journal article" date="2016" name="Sci. Rep.">
        <title>Insights into Adaptations to a Near-Obligate Nematode Endoparasitic Lifestyle from the Finished Genome of Drechmeria coniospora.</title>
        <authorList>
            <person name="Zhang L."/>
            <person name="Zhou Z."/>
            <person name="Guo Q."/>
            <person name="Fokkens L."/>
            <person name="Miskei M."/>
            <person name="Pocsi I."/>
            <person name="Zhang W."/>
            <person name="Chen M."/>
            <person name="Wang L."/>
            <person name="Sun Y."/>
            <person name="Donzelli B.G."/>
            <person name="Gibson D.M."/>
            <person name="Nelson D.R."/>
            <person name="Luo J.G."/>
            <person name="Rep M."/>
            <person name="Liu H."/>
            <person name="Yang S."/>
            <person name="Wang J."/>
            <person name="Krasnoff S.B."/>
            <person name="Xu Y."/>
            <person name="Molnar I."/>
            <person name="Lin M."/>
        </authorList>
    </citation>
    <scope>NUCLEOTIDE SEQUENCE [LARGE SCALE GENOMIC DNA]</scope>
    <source>
        <strain evidence="1 2">ARSEF 6962</strain>
    </source>
</reference>
<accession>A0A151GLB5</accession>
<dbReference type="GeneID" id="63717553"/>
<gene>
    <name evidence="1" type="ORF">DCS_04910</name>
</gene>
<sequence length="93" mass="10514">MYDLTDMADRPVLNVARPRLECSASPRLASFRASYAPRPPAAVEGFRRVKLDDFHKILVVDADNVYCCDAERRDCAHFARRSRHGLAMSLAHP</sequence>
<name>A0A151GLB5_DRECN</name>
<proteinExistence type="predicted"/>
<dbReference type="EMBL" id="LAYC01000002">
    <property type="protein sequence ID" value="KYK57897.1"/>
    <property type="molecule type" value="Genomic_DNA"/>
</dbReference>
<dbReference type="InParanoid" id="A0A151GLB5"/>
<keyword evidence="2" id="KW-1185">Reference proteome</keyword>
<evidence type="ECO:0000313" key="2">
    <source>
        <dbReference type="Proteomes" id="UP000076580"/>
    </source>
</evidence>
<evidence type="ECO:0000313" key="1">
    <source>
        <dbReference type="EMBL" id="KYK57897.1"/>
    </source>
</evidence>
<dbReference type="Proteomes" id="UP000076580">
    <property type="component" value="Chromosome 02"/>
</dbReference>
<dbReference type="RefSeq" id="XP_040657249.1">
    <property type="nucleotide sequence ID" value="XM_040802216.1"/>
</dbReference>
<protein>
    <submittedName>
        <fullName evidence="1">Uncharacterized protein</fullName>
    </submittedName>
</protein>
<comment type="caution">
    <text evidence="1">The sequence shown here is derived from an EMBL/GenBank/DDBJ whole genome shotgun (WGS) entry which is preliminary data.</text>
</comment>
<dbReference type="AlphaFoldDB" id="A0A151GLB5"/>